<evidence type="ECO:0000313" key="1">
    <source>
        <dbReference type="Ensembl" id="ENSXCOP00000005589.1"/>
    </source>
</evidence>
<dbReference type="Proteomes" id="UP000261380">
    <property type="component" value="Unplaced"/>
</dbReference>
<proteinExistence type="predicted"/>
<accession>A0A3B5LCJ5</accession>
<reference evidence="1" key="1">
    <citation type="submission" date="2025-08" db="UniProtKB">
        <authorList>
            <consortium name="Ensembl"/>
        </authorList>
    </citation>
    <scope>IDENTIFICATION</scope>
</reference>
<dbReference type="AlphaFoldDB" id="A0A3B5LCJ5"/>
<reference evidence="1" key="2">
    <citation type="submission" date="2025-09" db="UniProtKB">
        <authorList>
            <consortium name="Ensembl"/>
        </authorList>
    </citation>
    <scope>IDENTIFICATION</scope>
</reference>
<sequence>FWYLGRSNIQAYEFHCLWGHEITPKPQATTDIALYSNSLLSLCLTQICHSRSTIIENTLKLFGLNNARVVIKGNNKHLGS</sequence>
<organism evidence="1 2">
    <name type="scientific">Xiphophorus couchianus</name>
    <name type="common">Monterrey platyfish</name>
    <dbReference type="NCBI Taxonomy" id="32473"/>
    <lineage>
        <taxon>Eukaryota</taxon>
        <taxon>Metazoa</taxon>
        <taxon>Chordata</taxon>
        <taxon>Craniata</taxon>
        <taxon>Vertebrata</taxon>
        <taxon>Euteleostomi</taxon>
        <taxon>Actinopterygii</taxon>
        <taxon>Neopterygii</taxon>
        <taxon>Teleostei</taxon>
        <taxon>Neoteleostei</taxon>
        <taxon>Acanthomorphata</taxon>
        <taxon>Ovalentaria</taxon>
        <taxon>Atherinomorphae</taxon>
        <taxon>Cyprinodontiformes</taxon>
        <taxon>Poeciliidae</taxon>
        <taxon>Poeciliinae</taxon>
        <taxon>Xiphophorus</taxon>
    </lineage>
</organism>
<keyword evidence="2" id="KW-1185">Reference proteome</keyword>
<protein>
    <submittedName>
        <fullName evidence="1">Uncharacterized protein</fullName>
    </submittedName>
</protein>
<evidence type="ECO:0000313" key="2">
    <source>
        <dbReference type="Proteomes" id="UP000261380"/>
    </source>
</evidence>
<name>A0A3B5LCJ5_9TELE</name>
<dbReference type="Ensembl" id="ENSXCOT00000005655.1">
    <property type="protein sequence ID" value="ENSXCOP00000005589.1"/>
    <property type="gene ID" value="ENSXCOG00000004360.1"/>
</dbReference>